<gene>
    <name evidence="1" type="ORF">GCM10022416_41710</name>
</gene>
<evidence type="ECO:0000313" key="2">
    <source>
        <dbReference type="Proteomes" id="UP001500266"/>
    </source>
</evidence>
<evidence type="ECO:0008006" key="3">
    <source>
        <dbReference type="Google" id="ProtNLM"/>
    </source>
</evidence>
<accession>A0ABP7Z5R1</accession>
<proteinExistence type="predicted"/>
<evidence type="ECO:0000313" key="1">
    <source>
        <dbReference type="EMBL" id="GAA4147914.1"/>
    </source>
</evidence>
<dbReference type="Proteomes" id="UP001500266">
    <property type="component" value="Unassembled WGS sequence"/>
</dbReference>
<name>A0ABP7Z5R1_9ACTN</name>
<dbReference type="EMBL" id="BAABDO010000069">
    <property type="protein sequence ID" value="GAA4147914.1"/>
    <property type="molecule type" value="Genomic_DNA"/>
</dbReference>
<sequence>MEAFVLGVASSLLATALTVLGSWIGSERSRTWILTFVSRTTGLGVWRVAPRQHLVARQMKLELAEARWVRVLAGRGNELTRDTFASVWRDVGRRIEFVQILLPDSRPSASSWLRRREADMRRIDPGFSRGLLVEQVRVNAAYIREIAHSRHAVDLRFYDLPNLHRLVITDRVAFITIYSPAEHGRNCPTLVARRPGLMYDYALLLFQTAWPDSRPAGDDGES</sequence>
<dbReference type="RefSeq" id="WP_345023160.1">
    <property type="nucleotide sequence ID" value="NZ_BAABDO010000069.1"/>
</dbReference>
<keyword evidence="2" id="KW-1185">Reference proteome</keyword>
<reference evidence="2" key="1">
    <citation type="journal article" date="2019" name="Int. J. Syst. Evol. Microbiol.">
        <title>The Global Catalogue of Microorganisms (GCM) 10K type strain sequencing project: providing services to taxonomists for standard genome sequencing and annotation.</title>
        <authorList>
            <consortium name="The Broad Institute Genomics Platform"/>
            <consortium name="The Broad Institute Genome Sequencing Center for Infectious Disease"/>
            <person name="Wu L."/>
            <person name="Ma J."/>
        </authorList>
    </citation>
    <scope>NUCLEOTIDE SEQUENCE [LARGE SCALE GENOMIC DNA]</scope>
    <source>
        <strain evidence="2">JCM 17316</strain>
    </source>
</reference>
<protein>
    <recommendedName>
        <fullName evidence="3">Transcriptional regulator</fullName>
    </recommendedName>
</protein>
<comment type="caution">
    <text evidence="1">The sequence shown here is derived from an EMBL/GenBank/DDBJ whole genome shotgun (WGS) entry which is preliminary data.</text>
</comment>
<organism evidence="1 2">
    <name type="scientific">Actinomadura keratinilytica</name>
    <dbReference type="NCBI Taxonomy" id="547461"/>
    <lineage>
        <taxon>Bacteria</taxon>
        <taxon>Bacillati</taxon>
        <taxon>Actinomycetota</taxon>
        <taxon>Actinomycetes</taxon>
        <taxon>Streptosporangiales</taxon>
        <taxon>Thermomonosporaceae</taxon>
        <taxon>Actinomadura</taxon>
    </lineage>
</organism>